<evidence type="ECO:0000256" key="1">
    <source>
        <dbReference type="SAM" id="Phobius"/>
    </source>
</evidence>
<protein>
    <submittedName>
        <fullName evidence="2">Uncharacterized protein</fullName>
    </submittedName>
</protein>
<accession>A0A7C4XMF8</accession>
<keyword evidence="1" id="KW-1133">Transmembrane helix</keyword>
<organism evidence="2">
    <name type="scientific">candidate division WWE3 bacterium</name>
    <dbReference type="NCBI Taxonomy" id="2053526"/>
    <lineage>
        <taxon>Bacteria</taxon>
        <taxon>Katanobacteria</taxon>
    </lineage>
</organism>
<keyword evidence="1" id="KW-0812">Transmembrane</keyword>
<reference evidence="2" key="1">
    <citation type="journal article" date="2020" name="mSystems">
        <title>Genome- and Community-Level Interaction Insights into Carbon Utilization and Element Cycling Functions of Hydrothermarchaeota in Hydrothermal Sediment.</title>
        <authorList>
            <person name="Zhou Z."/>
            <person name="Liu Y."/>
            <person name="Xu W."/>
            <person name="Pan J."/>
            <person name="Luo Z.H."/>
            <person name="Li M."/>
        </authorList>
    </citation>
    <scope>NUCLEOTIDE SEQUENCE [LARGE SCALE GENOMIC DNA]</scope>
    <source>
        <strain evidence="2">SpSt-417</strain>
    </source>
</reference>
<proteinExistence type="predicted"/>
<comment type="caution">
    <text evidence="2">The sequence shown here is derived from an EMBL/GenBank/DDBJ whole genome shotgun (WGS) entry which is preliminary data.</text>
</comment>
<sequence>MKKLTPQQKEKLRAALELLCEESTSLTKANKIAVLLKGLSPTFDLPLQNLMQIISKIQKVQGGDVITLSAEKLPENTQSEKDRKKLLLLFLTNWKQLKSEVERVSALHAEITSIGEVNSTGMIKIGKLLTTMKGPLGLITILAAGIVALNAFLNSHSVSLNIKNVGCRPIGPFTQQAVNLPGLKLPKAAILDGEEQMAQVLALDFVLDTKLGGMAEVSFLGQSKDLSIPSDIKDITYDGRSLIGKRQNIKLSSAKTHDIVVTCVSARPGVD</sequence>
<dbReference type="EMBL" id="DSRT01000041">
    <property type="protein sequence ID" value="HGW29437.1"/>
    <property type="molecule type" value="Genomic_DNA"/>
</dbReference>
<keyword evidence="1" id="KW-0472">Membrane</keyword>
<gene>
    <name evidence="2" type="ORF">ENR63_00745</name>
</gene>
<dbReference type="AlphaFoldDB" id="A0A7C4XMF8"/>
<name>A0A7C4XMF8_UNCKA</name>
<feature type="transmembrane region" description="Helical" evidence="1">
    <location>
        <begin position="134"/>
        <end position="153"/>
    </location>
</feature>
<evidence type="ECO:0000313" key="2">
    <source>
        <dbReference type="EMBL" id="HGW29437.1"/>
    </source>
</evidence>